<dbReference type="OrthoDB" id="2546325at2759"/>
<keyword evidence="2" id="KW-1185">Reference proteome</keyword>
<protein>
    <submittedName>
        <fullName evidence="1">Uncharacterized protein</fullName>
    </submittedName>
</protein>
<dbReference type="AlphaFoldDB" id="A0A9W9G327"/>
<sequence length="427" mass="48498">MRYTECLRKTQADYDFIVRITQQYWDQVTEFFGATVSISIKATLILAMVYQETRVNKNLAIDIYQELLEEMVSFFAKHKETSVTLQELQKSTFQILSAKLSSEQLTSAVTVLANGYIATSQISKANALATELYHQSFMKNTSNSKTHKLDLTQSRQNLIFLAQLEHSLYANRTSTIAQNLASLTAEYLYFEEFRNLTSSTSESTLFLSVCQSASNLHSILIQNKRDMIAKRVYDDFVAYFLVTEGRRIQLTNTDEVKELLWALLEYLSEREPDKFLRSVGIASYYGIRGRLQKKEYDSPSNLALAAFHYISADSKYHTEDIVKYVLNLGLIISGRTSVAEADQVAAQKQLAHVSGQIIKETIQLQHSKGGQPMVQRICKKIAGVHEYLLRVFLDPNLVDLDGSLESSLDGSNYDFDIRDSTIDAMYT</sequence>
<proteinExistence type="predicted"/>
<reference evidence="1" key="2">
    <citation type="journal article" date="2023" name="IMA Fungus">
        <title>Comparative genomic study of the Penicillium genus elucidates a diverse pangenome and 15 lateral gene transfer events.</title>
        <authorList>
            <person name="Petersen C."/>
            <person name="Sorensen T."/>
            <person name="Nielsen M.R."/>
            <person name="Sondergaard T.E."/>
            <person name="Sorensen J.L."/>
            <person name="Fitzpatrick D.A."/>
            <person name="Frisvad J.C."/>
            <person name="Nielsen K.L."/>
        </authorList>
    </citation>
    <scope>NUCLEOTIDE SEQUENCE</scope>
    <source>
        <strain evidence="1">IBT 30761</strain>
    </source>
</reference>
<gene>
    <name evidence="1" type="ORF">N7532_001734</name>
</gene>
<reference evidence="1" key="1">
    <citation type="submission" date="2022-11" db="EMBL/GenBank/DDBJ databases">
        <authorList>
            <person name="Petersen C."/>
        </authorList>
    </citation>
    <scope>NUCLEOTIDE SEQUENCE</scope>
    <source>
        <strain evidence="1">IBT 30761</strain>
    </source>
</reference>
<dbReference type="EMBL" id="JAPQKI010000002">
    <property type="protein sequence ID" value="KAJ5111199.1"/>
    <property type="molecule type" value="Genomic_DNA"/>
</dbReference>
<comment type="caution">
    <text evidence="1">The sequence shown here is derived from an EMBL/GenBank/DDBJ whole genome shotgun (WGS) entry which is preliminary data.</text>
</comment>
<dbReference type="RefSeq" id="XP_056479269.1">
    <property type="nucleotide sequence ID" value="XM_056614228.1"/>
</dbReference>
<evidence type="ECO:0000313" key="2">
    <source>
        <dbReference type="Proteomes" id="UP001149074"/>
    </source>
</evidence>
<name>A0A9W9G327_9EURO</name>
<accession>A0A9W9G327</accession>
<organism evidence="1 2">
    <name type="scientific">Penicillium argentinense</name>
    <dbReference type="NCBI Taxonomy" id="1131581"/>
    <lineage>
        <taxon>Eukaryota</taxon>
        <taxon>Fungi</taxon>
        <taxon>Dikarya</taxon>
        <taxon>Ascomycota</taxon>
        <taxon>Pezizomycotina</taxon>
        <taxon>Eurotiomycetes</taxon>
        <taxon>Eurotiomycetidae</taxon>
        <taxon>Eurotiales</taxon>
        <taxon>Aspergillaceae</taxon>
        <taxon>Penicillium</taxon>
    </lineage>
</organism>
<evidence type="ECO:0000313" key="1">
    <source>
        <dbReference type="EMBL" id="KAJ5111199.1"/>
    </source>
</evidence>
<dbReference type="Proteomes" id="UP001149074">
    <property type="component" value="Unassembled WGS sequence"/>
</dbReference>
<dbReference type="GeneID" id="81353207"/>